<dbReference type="PROSITE" id="PS50088">
    <property type="entry name" value="ANK_REPEAT"/>
    <property type="match status" value="5"/>
</dbReference>
<dbReference type="Proteomes" id="UP001303373">
    <property type="component" value="Chromosome 12"/>
</dbReference>
<evidence type="ECO:0000256" key="3">
    <source>
        <dbReference type="PROSITE-ProRule" id="PRU00023"/>
    </source>
</evidence>
<dbReference type="SUPFAM" id="SSF48403">
    <property type="entry name" value="Ankyrin repeat"/>
    <property type="match status" value="1"/>
</dbReference>
<dbReference type="InterPro" id="IPR002110">
    <property type="entry name" value="Ankyrin_rpt"/>
</dbReference>
<dbReference type="InterPro" id="IPR036770">
    <property type="entry name" value="Ankyrin_rpt-contain_sf"/>
</dbReference>
<dbReference type="Pfam" id="PF12796">
    <property type="entry name" value="Ank_2"/>
    <property type="match status" value="3"/>
</dbReference>
<keyword evidence="2 3" id="KW-0040">ANK repeat</keyword>
<reference evidence="5 6" key="1">
    <citation type="submission" date="2023-11" db="EMBL/GenBank/DDBJ databases">
        <title>An acidophilic fungus is an integral part of prey digestion in a carnivorous sundew plant.</title>
        <authorList>
            <person name="Tsai I.J."/>
        </authorList>
    </citation>
    <scope>NUCLEOTIDE SEQUENCE [LARGE SCALE GENOMIC DNA]</scope>
    <source>
        <strain evidence="5">169a</strain>
    </source>
</reference>
<feature type="repeat" description="ANK" evidence="3">
    <location>
        <begin position="227"/>
        <end position="259"/>
    </location>
</feature>
<dbReference type="SMART" id="SM00248">
    <property type="entry name" value="ANK"/>
    <property type="match status" value="6"/>
</dbReference>
<feature type="repeat" description="ANK" evidence="3">
    <location>
        <begin position="304"/>
        <end position="336"/>
    </location>
</feature>
<sequence>MDPVSIITVLQWTAQASFTLYDFIGTIRSAPDEMTLLSRETHALYGALRSLKVALRNPEVKAYVRRNRALEEDLTSLGSPLRLCEHRVGELMRKLEDCTEVKSDGTRRVKSVKWYFVKGDVLALKTYLGDIRNTVAFTVGNNHFLETLRVNAAAGTVTNTTNTDHGLEVPIAKGNTASRTPSPVLEDRIKELQKQGSLLRRAALDGDNRAIELLLDAGVPVDSKSFEGRTALSRAAEHGNIESARLLLERGAFVSNIQNTMEGNRYKRAESKRTPLHWAATNGHTAVCELLLAHGADLDARSVSQRTPIMEAGIANHLPAVEMLLSKGADVNTRTYYGWTLLHTAASGGKTELAAFLLRHGADTEATYTGTWHGEGKGDEGATQQRPLHYAVRPTRRPLGGDETILIEMLVRDGKAKIDAQDSAGSTPLHYAVRSGWKEAVGVLIKYASRRDLETVNGDGRTALDEAHESGNADMAFLLRS</sequence>
<evidence type="ECO:0000313" key="5">
    <source>
        <dbReference type="EMBL" id="WPH04177.1"/>
    </source>
</evidence>
<dbReference type="AlphaFoldDB" id="A0AAQ3MAW9"/>
<organism evidence="5 6">
    <name type="scientific">Acrodontium crateriforme</name>
    <dbReference type="NCBI Taxonomy" id="150365"/>
    <lineage>
        <taxon>Eukaryota</taxon>
        <taxon>Fungi</taxon>
        <taxon>Dikarya</taxon>
        <taxon>Ascomycota</taxon>
        <taxon>Pezizomycotina</taxon>
        <taxon>Dothideomycetes</taxon>
        <taxon>Dothideomycetidae</taxon>
        <taxon>Mycosphaerellales</taxon>
        <taxon>Teratosphaeriaceae</taxon>
        <taxon>Acrodontium</taxon>
    </lineage>
</organism>
<dbReference type="PRINTS" id="PR01415">
    <property type="entry name" value="ANKYRIN"/>
</dbReference>
<dbReference type="PANTHER" id="PTHR24171">
    <property type="entry name" value="ANKYRIN REPEAT DOMAIN-CONTAINING PROTEIN 39-RELATED"/>
    <property type="match status" value="1"/>
</dbReference>
<name>A0AAQ3MAW9_9PEZI</name>
<dbReference type="InterPro" id="IPR031348">
    <property type="entry name" value="PigL_N"/>
</dbReference>
<accession>A0AAQ3MAW9</accession>
<dbReference type="PROSITE" id="PS50297">
    <property type="entry name" value="ANK_REP_REGION"/>
    <property type="match status" value="5"/>
</dbReference>
<keyword evidence="6" id="KW-1185">Reference proteome</keyword>
<feature type="domain" description="Azaphilone pigments biosynthesis cluster protein L N-terminal" evidence="4">
    <location>
        <begin position="4"/>
        <end position="144"/>
    </location>
</feature>
<gene>
    <name evidence="5" type="ORF">R9X50_00706500</name>
</gene>
<dbReference type="Pfam" id="PF00023">
    <property type="entry name" value="Ank"/>
    <property type="match status" value="1"/>
</dbReference>
<evidence type="ECO:0000256" key="2">
    <source>
        <dbReference type="ARBA" id="ARBA00023043"/>
    </source>
</evidence>
<protein>
    <submittedName>
        <fullName evidence="5">Isoform 2 of ankyrin-3</fullName>
    </submittedName>
</protein>
<proteinExistence type="predicted"/>
<dbReference type="Gene3D" id="1.25.40.20">
    <property type="entry name" value="Ankyrin repeat-containing domain"/>
    <property type="match status" value="3"/>
</dbReference>
<dbReference type="PANTHER" id="PTHR24171:SF10">
    <property type="entry name" value="ANKYRIN REPEAT DOMAIN-CONTAINING PROTEIN 29-LIKE"/>
    <property type="match status" value="1"/>
</dbReference>
<feature type="repeat" description="ANK" evidence="3">
    <location>
        <begin position="271"/>
        <end position="303"/>
    </location>
</feature>
<dbReference type="Pfam" id="PF17111">
    <property type="entry name" value="PigL_N"/>
    <property type="match status" value="1"/>
</dbReference>
<dbReference type="EMBL" id="CP138591">
    <property type="protein sequence ID" value="WPH04177.1"/>
    <property type="molecule type" value="Genomic_DNA"/>
</dbReference>
<evidence type="ECO:0000313" key="6">
    <source>
        <dbReference type="Proteomes" id="UP001303373"/>
    </source>
</evidence>
<evidence type="ECO:0000256" key="1">
    <source>
        <dbReference type="ARBA" id="ARBA00022737"/>
    </source>
</evidence>
<keyword evidence="1" id="KW-0677">Repeat</keyword>
<feature type="repeat" description="ANK" evidence="3">
    <location>
        <begin position="337"/>
        <end position="369"/>
    </location>
</feature>
<feature type="repeat" description="ANK" evidence="3">
    <location>
        <begin position="424"/>
        <end position="456"/>
    </location>
</feature>
<evidence type="ECO:0000259" key="4">
    <source>
        <dbReference type="Pfam" id="PF17111"/>
    </source>
</evidence>